<dbReference type="SUPFAM" id="SSF53474">
    <property type="entry name" value="alpha/beta-Hydrolases"/>
    <property type="match status" value="1"/>
</dbReference>
<dbReference type="EMBL" id="VOSB01000032">
    <property type="protein sequence ID" value="TXE15467.1"/>
    <property type="molecule type" value="Genomic_DNA"/>
</dbReference>
<dbReference type="InterPro" id="IPR050471">
    <property type="entry name" value="AB_hydrolase"/>
</dbReference>
<reference evidence="2 3" key="1">
    <citation type="submission" date="2019-08" db="EMBL/GenBank/DDBJ databases">
        <title>Genome of Psychroserpens burtonensis ACAM 167.</title>
        <authorList>
            <person name="Bowman J.P."/>
        </authorList>
    </citation>
    <scope>NUCLEOTIDE SEQUENCE [LARGE SCALE GENOMIC DNA]</scope>
    <source>
        <strain evidence="2 3">ACAM 167</strain>
    </source>
</reference>
<dbReference type="PANTHER" id="PTHR43433:SF5">
    <property type="entry name" value="AB HYDROLASE-1 DOMAIN-CONTAINING PROTEIN"/>
    <property type="match status" value="1"/>
</dbReference>
<accession>A0A5C7B2P1</accession>
<comment type="caution">
    <text evidence="2">The sequence shown here is derived from an EMBL/GenBank/DDBJ whole genome shotgun (WGS) entry which is preliminary data.</text>
</comment>
<keyword evidence="3" id="KW-1185">Reference proteome</keyword>
<dbReference type="PANTHER" id="PTHR43433">
    <property type="entry name" value="HYDROLASE, ALPHA/BETA FOLD FAMILY PROTEIN"/>
    <property type="match status" value="1"/>
</dbReference>
<dbReference type="Pfam" id="PF00561">
    <property type="entry name" value="Abhydrolase_1"/>
    <property type="match status" value="1"/>
</dbReference>
<dbReference type="AlphaFoldDB" id="A0A5C7B2P1"/>
<keyword evidence="2" id="KW-0378">Hydrolase</keyword>
<proteinExistence type="predicted"/>
<dbReference type="Gene3D" id="3.40.50.1820">
    <property type="entry name" value="alpha/beta hydrolase"/>
    <property type="match status" value="1"/>
</dbReference>
<organism evidence="2 3">
    <name type="scientific">Psychroserpens burtonensis</name>
    <dbReference type="NCBI Taxonomy" id="49278"/>
    <lineage>
        <taxon>Bacteria</taxon>
        <taxon>Pseudomonadati</taxon>
        <taxon>Bacteroidota</taxon>
        <taxon>Flavobacteriia</taxon>
        <taxon>Flavobacteriales</taxon>
        <taxon>Flavobacteriaceae</taxon>
        <taxon>Psychroserpens</taxon>
    </lineage>
</organism>
<dbReference type="Proteomes" id="UP000321938">
    <property type="component" value="Unassembled WGS sequence"/>
</dbReference>
<evidence type="ECO:0000313" key="2">
    <source>
        <dbReference type="EMBL" id="TXE15467.1"/>
    </source>
</evidence>
<feature type="domain" description="AB hydrolase-1" evidence="1">
    <location>
        <begin position="7"/>
        <end position="94"/>
    </location>
</feature>
<name>A0A5C7B2P1_9FLAO</name>
<dbReference type="InterPro" id="IPR029058">
    <property type="entry name" value="AB_hydrolase_fold"/>
</dbReference>
<dbReference type="GO" id="GO:0016787">
    <property type="term" value="F:hydrolase activity"/>
    <property type="evidence" value="ECO:0007669"/>
    <property type="project" value="UniProtKB-KW"/>
</dbReference>
<protein>
    <submittedName>
        <fullName evidence="2">Alpha/beta hydrolase</fullName>
    </submittedName>
</protein>
<evidence type="ECO:0000313" key="3">
    <source>
        <dbReference type="Proteomes" id="UP000321938"/>
    </source>
</evidence>
<gene>
    <name evidence="2" type="ORF">ES692_16535</name>
</gene>
<dbReference type="OrthoDB" id="9780932at2"/>
<dbReference type="InterPro" id="IPR000073">
    <property type="entry name" value="AB_hydrolase_1"/>
</dbReference>
<evidence type="ECO:0000259" key="1">
    <source>
        <dbReference type="Pfam" id="PF00561"/>
    </source>
</evidence>
<sequence length="146" mass="16593">MMDDAIAVLDKNGIDKIHVLGYSMGGYIAQRIALKYPNRVLSLTSLSSTADLKDDHPEFNWTPAPMVKLFLRSMLLKDDTSFLKYYFEAMQNTNGNDSYAMNLTSIGERGLYELHNRRGFNIKAGEHQVKAILASEPIYKQLQFQP</sequence>
<dbReference type="STRING" id="1123037.GCA_000425305_01806"/>